<proteinExistence type="predicted"/>
<reference evidence="1" key="1">
    <citation type="submission" date="2014-07" db="EMBL/GenBank/DDBJ databases">
        <title>Identification of a novel salt tolerance gene in wild soybean by whole-genome sequencing.</title>
        <authorList>
            <person name="Lam H.-M."/>
            <person name="Qi X."/>
            <person name="Li M.-W."/>
            <person name="Liu X."/>
            <person name="Xie M."/>
            <person name="Ni M."/>
            <person name="Xu X."/>
        </authorList>
    </citation>
    <scope>NUCLEOTIDE SEQUENCE [LARGE SCALE GENOMIC DNA]</scope>
    <source>
        <tissue evidence="1">Root</tissue>
    </source>
</reference>
<dbReference type="AlphaFoldDB" id="A0A0B2Q6F7"/>
<gene>
    <name evidence="1" type="ORF">glysoja_031422</name>
</gene>
<feature type="non-terminal residue" evidence="1">
    <location>
        <position position="75"/>
    </location>
</feature>
<name>A0A0B2Q6F7_GLYSO</name>
<accession>A0A0B2Q6F7</accession>
<evidence type="ECO:0000313" key="1">
    <source>
        <dbReference type="EMBL" id="KHN15633.1"/>
    </source>
</evidence>
<sequence length="75" mass="9042">MIVEDEQDTFNGNVDVDYNYIENDISNVQIYRGIPPDFATYLQRRRVMHTRGIHQQLQVDLMEHIWKCYSHNNNE</sequence>
<organism evidence="1">
    <name type="scientific">Glycine soja</name>
    <name type="common">Wild soybean</name>
    <dbReference type="NCBI Taxonomy" id="3848"/>
    <lineage>
        <taxon>Eukaryota</taxon>
        <taxon>Viridiplantae</taxon>
        <taxon>Streptophyta</taxon>
        <taxon>Embryophyta</taxon>
        <taxon>Tracheophyta</taxon>
        <taxon>Spermatophyta</taxon>
        <taxon>Magnoliopsida</taxon>
        <taxon>eudicotyledons</taxon>
        <taxon>Gunneridae</taxon>
        <taxon>Pentapetalae</taxon>
        <taxon>rosids</taxon>
        <taxon>fabids</taxon>
        <taxon>Fabales</taxon>
        <taxon>Fabaceae</taxon>
        <taxon>Papilionoideae</taxon>
        <taxon>50 kb inversion clade</taxon>
        <taxon>NPAAA clade</taxon>
        <taxon>indigoferoid/millettioid clade</taxon>
        <taxon>Phaseoleae</taxon>
        <taxon>Glycine</taxon>
        <taxon>Glycine subgen. Soja</taxon>
    </lineage>
</organism>
<protein>
    <submittedName>
        <fullName evidence="1">Uncharacterized protein</fullName>
    </submittedName>
</protein>
<dbReference type="EMBL" id="KN660768">
    <property type="protein sequence ID" value="KHN15633.1"/>
    <property type="molecule type" value="Genomic_DNA"/>
</dbReference>
<dbReference type="Proteomes" id="UP000053555">
    <property type="component" value="Unassembled WGS sequence"/>
</dbReference>